<evidence type="ECO:0000313" key="2">
    <source>
        <dbReference type="EMBL" id="QSS50127.1"/>
    </source>
</evidence>
<dbReference type="EMBL" id="CP069102">
    <property type="protein sequence ID" value="QSS50127.1"/>
    <property type="molecule type" value="Genomic_DNA"/>
</dbReference>
<dbReference type="Proteomes" id="UP000663419">
    <property type="component" value="Chromosome 1"/>
</dbReference>
<evidence type="ECO:0000313" key="3">
    <source>
        <dbReference type="Proteomes" id="UP000663419"/>
    </source>
</evidence>
<proteinExistence type="predicted"/>
<sequence>MAWPWAKNSCLCLQACRLIWATLSMLLLMMHFLSFLFFIIDGCDNLRCMRRSSKFNNWGLTLQQLHHPTMVLESPAAIR</sequence>
<dbReference type="VEuPathDB" id="FungiDB:I7I53_10704"/>
<dbReference type="AlphaFoldDB" id="A0A8A1LEA1"/>
<name>A0A8A1LEA1_AJEC8</name>
<accession>A0A8A1LEA1</accession>
<reference evidence="2" key="1">
    <citation type="submission" date="2021-01" db="EMBL/GenBank/DDBJ databases">
        <title>Chromosome-level genome assembly of a human fungal pathogen reveals clustering of transcriptionally co-regulated genes.</title>
        <authorList>
            <person name="Voorhies M."/>
            <person name="Cohen S."/>
            <person name="Shea T.P."/>
            <person name="Petrus S."/>
            <person name="Munoz J.F."/>
            <person name="Poplawski S."/>
            <person name="Goldman W.E."/>
            <person name="Michael T."/>
            <person name="Cuomo C.A."/>
            <person name="Sil A."/>
            <person name="Beyhan S."/>
        </authorList>
    </citation>
    <scope>NUCLEOTIDE SEQUENCE</scope>
    <source>
        <strain evidence="2">H88</strain>
    </source>
</reference>
<gene>
    <name evidence="2" type="ORF">I7I53_10704</name>
</gene>
<keyword evidence="1" id="KW-0812">Transmembrane</keyword>
<keyword evidence="1" id="KW-0472">Membrane</keyword>
<evidence type="ECO:0000256" key="1">
    <source>
        <dbReference type="SAM" id="Phobius"/>
    </source>
</evidence>
<keyword evidence="1" id="KW-1133">Transmembrane helix</keyword>
<organism evidence="2 3">
    <name type="scientific">Ajellomyces capsulatus (strain H88)</name>
    <name type="common">Darling's disease fungus</name>
    <name type="synonym">Histoplasma capsulatum</name>
    <dbReference type="NCBI Taxonomy" id="544711"/>
    <lineage>
        <taxon>Eukaryota</taxon>
        <taxon>Fungi</taxon>
        <taxon>Dikarya</taxon>
        <taxon>Ascomycota</taxon>
        <taxon>Pezizomycotina</taxon>
        <taxon>Eurotiomycetes</taxon>
        <taxon>Eurotiomycetidae</taxon>
        <taxon>Onygenales</taxon>
        <taxon>Ajellomycetaceae</taxon>
        <taxon>Histoplasma</taxon>
    </lineage>
</organism>
<protein>
    <submittedName>
        <fullName evidence="2">Uncharacterized protein</fullName>
    </submittedName>
</protein>
<feature type="transmembrane region" description="Helical" evidence="1">
    <location>
        <begin position="18"/>
        <end position="40"/>
    </location>
</feature>